<evidence type="ECO:0000313" key="2">
    <source>
        <dbReference type="Proteomes" id="UP000001423"/>
    </source>
</evidence>
<dbReference type="AlphaFoldDB" id="B9ERX4"/>
<dbReference type="EMBL" id="BX548175">
    <property type="protein sequence ID" value="CAX32000.1"/>
    <property type="molecule type" value="Genomic_DNA"/>
</dbReference>
<accession>B9ERX4</accession>
<organism evidence="1 2">
    <name type="scientific">Prochlorococcus marinus (strain MIT 9313)</name>
    <dbReference type="NCBI Taxonomy" id="74547"/>
    <lineage>
        <taxon>Bacteria</taxon>
        <taxon>Bacillati</taxon>
        <taxon>Cyanobacteriota</taxon>
        <taxon>Cyanophyceae</taxon>
        <taxon>Synechococcales</taxon>
        <taxon>Prochlorococcaceae</taxon>
        <taxon>Prochlorococcus</taxon>
    </lineage>
</organism>
<keyword evidence="2" id="KW-1185">Reference proteome</keyword>
<gene>
    <name evidence="1" type="ordered locus">PMT_2482</name>
</gene>
<dbReference type="HOGENOM" id="CLU_197549_0_0_3"/>
<name>B9ERX4_PROMM</name>
<evidence type="ECO:0000313" key="1">
    <source>
        <dbReference type="EMBL" id="CAX32000.1"/>
    </source>
</evidence>
<proteinExistence type="predicted"/>
<protein>
    <submittedName>
        <fullName evidence="1">Uncharacterized protein</fullName>
    </submittedName>
</protein>
<sequence length="78" mass="8756">MQLILGLTPVMSESESWALIRPSDLKASLPITCEQLEVRINLIHLGNRDQILISKIRDSAQLDSERCRLVCRGNWPGG</sequence>
<dbReference type="KEGG" id="pmt:PMT_2482"/>
<dbReference type="Proteomes" id="UP000001423">
    <property type="component" value="Chromosome"/>
</dbReference>
<reference evidence="1 2" key="1">
    <citation type="journal article" date="2003" name="Nature">
        <title>Genome divergence in two Prochlorococcus ecotypes reflects oceanic niche differentiation.</title>
        <authorList>
            <person name="Rocap G."/>
            <person name="Larimer F.W."/>
            <person name="Lamerdin J.E."/>
            <person name="Malfatti S."/>
            <person name="Chain P."/>
            <person name="Ahlgren N.A."/>
            <person name="Arellano A."/>
            <person name="Coleman M."/>
            <person name="Hauser L."/>
            <person name="Hess W.R."/>
            <person name="Johnson Z.I."/>
            <person name="Land M.L."/>
            <person name="Lindell D."/>
            <person name="Post A.F."/>
            <person name="Regala W."/>
            <person name="Shah M."/>
            <person name="Shaw S.L."/>
            <person name="Steglich C."/>
            <person name="Sullivan M.B."/>
            <person name="Ting C.S."/>
            <person name="Tolonen A."/>
            <person name="Webb E.A."/>
            <person name="Zinser E.R."/>
            <person name="Chisholm S.W."/>
        </authorList>
    </citation>
    <scope>NUCLEOTIDE SEQUENCE [LARGE SCALE GENOMIC DNA]</scope>
    <source>
        <strain evidence="2">MIT 9313</strain>
    </source>
</reference>